<gene>
    <name evidence="2" type="ORF">CRG98_018123</name>
</gene>
<evidence type="ECO:0000313" key="2">
    <source>
        <dbReference type="EMBL" id="PKI61440.1"/>
    </source>
</evidence>
<proteinExistence type="predicted"/>
<feature type="compositionally biased region" description="Low complexity" evidence="1">
    <location>
        <begin position="39"/>
        <end position="54"/>
    </location>
</feature>
<dbReference type="AlphaFoldDB" id="A0A2I0K009"/>
<dbReference type="STRING" id="22663.A0A2I0K009"/>
<feature type="compositionally biased region" description="Basic and acidic residues" evidence="1">
    <location>
        <begin position="1"/>
        <end position="27"/>
    </location>
</feature>
<accession>A0A2I0K009</accession>
<feature type="region of interest" description="Disordered" evidence="1">
    <location>
        <begin position="1"/>
        <end position="54"/>
    </location>
</feature>
<name>A0A2I0K009_PUNGR</name>
<evidence type="ECO:0000256" key="1">
    <source>
        <dbReference type="SAM" id="MobiDB-lite"/>
    </source>
</evidence>
<reference evidence="2 3" key="1">
    <citation type="submission" date="2017-11" db="EMBL/GenBank/DDBJ databases">
        <title>De-novo sequencing of pomegranate (Punica granatum L.) genome.</title>
        <authorList>
            <person name="Akparov Z."/>
            <person name="Amiraslanov A."/>
            <person name="Hajiyeva S."/>
            <person name="Abbasov M."/>
            <person name="Kaur K."/>
            <person name="Hamwieh A."/>
            <person name="Solovyev V."/>
            <person name="Salamov A."/>
            <person name="Braich B."/>
            <person name="Kosarev P."/>
            <person name="Mahmoud A."/>
            <person name="Hajiyev E."/>
            <person name="Babayeva S."/>
            <person name="Izzatullayeva V."/>
            <person name="Mammadov A."/>
            <person name="Mammadov A."/>
            <person name="Sharifova S."/>
            <person name="Ojaghi J."/>
            <person name="Eynullazada K."/>
            <person name="Bayramov B."/>
            <person name="Abdulazimova A."/>
            <person name="Shahmuradov I."/>
        </authorList>
    </citation>
    <scope>NUCLEOTIDE SEQUENCE [LARGE SCALE GENOMIC DNA]</scope>
    <source>
        <strain evidence="3">cv. AG2017</strain>
        <tissue evidence="2">Leaf</tissue>
    </source>
</reference>
<protein>
    <submittedName>
        <fullName evidence="2">Uncharacterized protein</fullName>
    </submittedName>
</protein>
<evidence type="ECO:0000313" key="3">
    <source>
        <dbReference type="Proteomes" id="UP000233551"/>
    </source>
</evidence>
<dbReference type="Proteomes" id="UP000233551">
    <property type="component" value="Unassembled WGS sequence"/>
</dbReference>
<comment type="caution">
    <text evidence="2">The sequence shown here is derived from an EMBL/GenBank/DDBJ whole genome shotgun (WGS) entry which is preliminary data.</text>
</comment>
<sequence>MFSAEKGETRQNPETELRNEPEKDESYSPRGVLDVPILSSDSDQSSSSSSSFSFSRLTEKIIDSPNGAPIRNPAAQPQRHWRSVIDLLKKKSSRKFSTIAFLGSLEGGSRKGTKKKLARNWSAEDGIDCGALPVPKKPSWRNFDLAELSAATDNFSPVTSD</sequence>
<organism evidence="2 3">
    <name type="scientific">Punica granatum</name>
    <name type="common">Pomegranate</name>
    <dbReference type="NCBI Taxonomy" id="22663"/>
    <lineage>
        <taxon>Eukaryota</taxon>
        <taxon>Viridiplantae</taxon>
        <taxon>Streptophyta</taxon>
        <taxon>Embryophyta</taxon>
        <taxon>Tracheophyta</taxon>
        <taxon>Spermatophyta</taxon>
        <taxon>Magnoliopsida</taxon>
        <taxon>eudicotyledons</taxon>
        <taxon>Gunneridae</taxon>
        <taxon>Pentapetalae</taxon>
        <taxon>rosids</taxon>
        <taxon>malvids</taxon>
        <taxon>Myrtales</taxon>
        <taxon>Lythraceae</taxon>
        <taxon>Punica</taxon>
    </lineage>
</organism>
<keyword evidence="3" id="KW-1185">Reference proteome</keyword>
<dbReference type="EMBL" id="PGOL01001035">
    <property type="protein sequence ID" value="PKI61440.1"/>
    <property type="molecule type" value="Genomic_DNA"/>
</dbReference>